<evidence type="ECO:0000256" key="1">
    <source>
        <dbReference type="ARBA" id="ARBA00004141"/>
    </source>
</evidence>
<evidence type="ECO:0000313" key="7">
    <source>
        <dbReference type="Proteomes" id="UP000499080"/>
    </source>
</evidence>
<dbReference type="Pfam" id="PF07690">
    <property type="entry name" value="MFS_1"/>
    <property type="match status" value="1"/>
</dbReference>
<comment type="caution">
    <text evidence="6">The sequence shown here is derived from an EMBL/GenBank/DDBJ whole genome shotgun (WGS) entry which is preliminary data.</text>
</comment>
<keyword evidence="4 5" id="KW-0472">Membrane</keyword>
<dbReference type="PANTHER" id="PTHR24064">
    <property type="entry name" value="SOLUTE CARRIER FAMILY 22 MEMBER"/>
    <property type="match status" value="1"/>
</dbReference>
<feature type="transmembrane region" description="Helical" evidence="5">
    <location>
        <begin position="194"/>
        <end position="214"/>
    </location>
</feature>
<dbReference type="EMBL" id="BGPR01038999">
    <property type="protein sequence ID" value="GBO14894.1"/>
    <property type="molecule type" value="Genomic_DNA"/>
</dbReference>
<dbReference type="Proteomes" id="UP000499080">
    <property type="component" value="Unassembled WGS sequence"/>
</dbReference>
<comment type="subcellular location">
    <subcellularLocation>
        <location evidence="1">Membrane</location>
        <topology evidence="1">Multi-pass membrane protein</topology>
    </subcellularLocation>
</comment>
<keyword evidence="3 5" id="KW-1133">Transmembrane helix</keyword>
<gene>
    <name evidence="6" type="primary">CarT_2</name>
    <name evidence="6" type="ORF">AVEN_4463_1</name>
</gene>
<reference evidence="6 7" key="1">
    <citation type="journal article" date="2019" name="Sci. Rep.">
        <title>Orb-weaving spider Araneus ventricosus genome elucidates the spidroin gene catalogue.</title>
        <authorList>
            <person name="Kono N."/>
            <person name="Nakamura H."/>
            <person name="Ohtoshi R."/>
            <person name="Moran D.A.P."/>
            <person name="Shinohara A."/>
            <person name="Yoshida Y."/>
            <person name="Fujiwara M."/>
            <person name="Mori M."/>
            <person name="Tomita M."/>
            <person name="Arakawa K."/>
        </authorList>
    </citation>
    <scope>NUCLEOTIDE SEQUENCE [LARGE SCALE GENOMIC DNA]</scope>
</reference>
<dbReference type="GO" id="GO:0016020">
    <property type="term" value="C:membrane"/>
    <property type="evidence" value="ECO:0007669"/>
    <property type="project" value="UniProtKB-SubCell"/>
</dbReference>
<keyword evidence="2 5" id="KW-0812">Transmembrane</keyword>
<organism evidence="6 7">
    <name type="scientific">Araneus ventricosus</name>
    <name type="common">Orbweaver spider</name>
    <name type="synonym">Epeira ventricosa</name>
    <dbReference type="NCBI Taxonomy" id="182803"/>
    <lineage>
        <taxon>Eukaryota</taxon>
        <taxon>Metazoa</taxon>
        <taxon>Ecdysozoa</taxon>
        <taxon>Arthropoda</taxon>
        <taxon>Chelicerata</taxon>
        <taxon>Arachnida</taxon>
        <taxon>Araneae</taxon>
        <taxon>Araneomorphae</taxon>
        <taxon>Entelegynae</taxon>
        <taxon>Araneoidea</taxon>
        <taxon>Araneidae</taxon>
        <taxon>Araneus</taxon>
    </lineage>
</organism>
<dbReference type="SUPFAM" id="SSF103473">
    <property type="entry name" value="MFS general substrate transporter"/>
    <property type="match status" value="1"/>
</dbReference>
<sequence length="239" mass="26873">MVSTKKKIEFEDLLEEVGDYGTFQKKMVLYFLCPVSMAIPILTMNILFLVNTPDHWCYVPEVAQSNLTAKDQQHLFNHNQSSCFMYDLNYTEWIQSNYSSVPENTPLVPCNNGWEYSTAHFDETAASKWDMVCGDNHYSSLALTLTNVGGALGTFIYGALADRIGRRPVFFIIVTVTVASASASLLVTNFTAFLVFRAINGGLTTSFFQLAFVIGEYLRQIRKGTTSDKNYLDLLRITS</sequence>
<feature type="transmembrane region" description="Helical" evidence="5">
    <location>
        <begin position="28"/>
        <end position="50"/>
    </location>
</feature>
<evidence type="ECO:0000256" key="3">
    <source>
        <dbReference type="ARBA" id="ARBA00022989"/>
    </source>
</evidence>
<evidence type="ECO:0000256" key="5">
    <source>
        <dbReference type="SAM" id="Phobius"/>
    </source>
</evidence>
<accession>A0A4Y2US22</accession>
<feature type="transmembrane region" description="Helical" evidence="5">
    <location>
        <begin position="138"/>
        <end position="157"/>
    </location>
</feature>
<keyword evidence="7" id="KW-1185">Reference proteome</keyword>
<evidence type="ECO:0000256" key="4">
    <source>
        <dbReference type="ARBA" id="ARBA00023136"/>
    </source>
</evidence>
<name>A0A4Y2US22_ARAVE</name>
<feature type="transmembrane region" description="Helical" evidence="5">
    <location>
        <begin position="169"/>
        <end position="188"/>
    </location>
</feature>
<evidence type="ECO:0000313" key="6">
    <source>
        <dbReference type="EMBL" id="GBO14894.1"/>
    </source>
</evidence>
<protein>
    <submittedName>
        <fullName evidence="6">Carcinine transporter</fullName>
    </submittedName>
</protein>
<proteinExistence type="predicted"/>
<dbReference type="InterPro" id="IPR036259">
    <property type="entry name" value="MFS_trans_sf"/>
</dbReference>
<dbReference type="AlphaFoldDB" id="A0A4Y2US22"/>
<dbReference type="GO" id="GO:0022857">
    <property type="term" value="F:transmembrane transporter activity"/>
    <property type="evidence" value="ECO:0007669"/>
    <property type="project" value="InterPro"/>
</dbReference>
<dbReference type="OrthoDB" id="2544694at2759"/>
<dbReference type="InterPro" id="IPR011701">
    <property type="entry name" value="MFS"/>
</dbReference>
<dbReference type="Gene3D" id="1.20.1250.20">
    <property type="entry name" value="MFS general substrate transporter like domains"/>
    <property type="match status" value="1"/>
</dbReference>
<evidence type="ECO:0000256" key="2">
    <source>
        <dbReference type="ARBA" id="ARBA00022692"/>
    </source>
</evidence>